<feature type="transmembrane region" description="Helical" evidence="1">
    <location>
        <begin position="288"/>
        <end position="309"/>
    </location>
</feature>
<evidence type="ECO:0000256" key="1">
    <source>
        <dbReference type="SAM" id="Phobius"/>
    </source>
</evidence>
<dbReference type="PANTHER" id="PTHR43685">
    <property type="entry name" value="GLYCOSYLTRANSFERASE"/>
    <property type="match status" value="1"/>
</dbReference>
<feature type="transmembrane region" description="Helical" evidence="1">
    <location>
        <begin position="315"/>
        <end position="332"/>
    </location>
</feature>
<dbReference type="PANTHER" id="PTHR43685:SF3">
    <property type="entry name" value="SLR2126 PROTEIN"/>
    <property type="match status" value="1"/>
</dbReference>
<gene>
    <name evidence="3" type="ORF">IAC44_00785</name>
</gene>
<dbReference type="InterPro" id="IPR050834">
    <property type="entry name" value="Glycosyltransf_2"/>
</dbReference>
<keyword evidence="1" id="KW-0812">Transmembrane</keyword>
<organism evidence="3 4">
    <name type="scientific">Candidatus Merdimorpha stercoravium</name>
    <dbReference type="NCBI Taxonomy" id="2840863"/>
    <lineage>
        <taxon>Bacteria</taxon>
        <taxon>Pseudomonadati</taxon>
        <taxon>Bacteroidota</taxon>
        <taxon>Flavobacteriia</taxon>
        <taxon>Flavobacteriales</taxon>
        <taxon>Candidatus Merdimorpha</taxon>
    </lineage>
</organism>
<feature type="transmembrane region" description="Helical" evidence="1">
    <location>
        <begin position="6"/>
        <end position="28"/>
    </location>
</feature>
<dbReference type="Proteomes" id="UP000824161">
    <property type="component" value="Unassembled WGS sequence"/>
</dbReference>
<dbReference type="InterPro" id="IPR029044">
    <property type="entry name" value="Nucleotide-diphossugar_trans"/>
</dbReference>
<name>A0A9D1KSW3_9FLAO</name>
<feature type="domain" description="Glycosyltransferase 2-like" evidence="2">
    <location>
        <begin position="51"/>
        <end position="177"/>
    </location>
</feature>
<evidence type="ECO:0000313" key="3">
    <source>
        <dbReference type="EMBL" id="HIT97353.1"/>
    </source>
</evidence>
<reference evidence="3" key="2">
    <citation type="journal article" date="2021" name="PeerJ">
        <title>Extensive microbial diversity within the chicken gut microbiome revealed by metagenomics and culture.</title>
        <authorList>
            <person name="Gilroy R."/>
            <person name="Ravi A."/>
            <person name="Getino M."/>
            <person name="Pursley I."/>
            <person name="Horton D.L."/>
            <person name="Alikhan N.F."/>
            <person name="Baker D."/>
            <person name="Gharbi K."/>
            <person name="Hall N."/>
            <person name="Watson M."/>
            <person name="Adriaenssens E.M."/>
            <person name="Foster-Nyarko E."/>
            <person name="Jarju S."/>
            <person name="Secka A."/>
            <person name="Antonio M."/>
            <person name="Oren A."/>
            <person name="Chaudhuri R.R."/>
            <person name="La Ragione R."/>
            <person name="Hildebrand F."/>
            <person name="Pallen M.J."/>
        </authorList>
    </citation>
    <scope>NUCLEOTIDE SEQUENCE</scope>
    <source>
        <strain evidence="3">1383</strain>
    </source>
</reference>
<dbReference type="InterPro" id="IPR001173">
    <property type="entry name" value="Glyco_trans_2-like"/>
</dbReference>
<reference evidence="3" key="1">
    <citation type="submission" date="2020-10" db="EMBL/GenBank/DDBJ databases">
        <authorList>
            <person name="Gilroy R."/>
        </authorList>
    </citation>
    <scope>NUCLEOTIDE SEQUENCE</scope>
    <source>
        <strain evidence="3">1383</strain>
    </source>
</reference>
<dbReference type="AlphaFoldDB" id="A0A9D1KSW3"/>
<sequence length="373" mass="41420">MMTDPILFWVFALSGLCLVAYYVFVLVASREHSSSGERPASSPSAEREGISVVVVSRNGLESLRVLVPSLLAQKYPKFEIVVVNDRSFDNTDVFLKSVQRNYPTVLRIVTVPQDTTYPWAGRKFAITMGVKAAQYERIVLLDNTAVPAGERWLDALAERMNRPQVEFLIGCTGMCEGGLWAALDFRRSACDAAWAGAGSPFRARSSNFALRKSTFLARNGYMKDIRVPAGEADFLLQDAAHRGNTAIVCTADALVRDDTRFSASARREQDIARWAAFRHYLPSAQVKALLPYLLKAFFLVSALWCGAAMGAYWPYWAGVVLVWGVSSAAGWVEARRLAYPRWMAIGIGIDVLLLPWRLCRVLVAQALLPKGWK</sequence>
<protein>
    <submittedName>
        <fullName evidence="3">Glycosyltransferase</fullName>
    </submittedName>
</protein>
<keyword evidence="1" id="KW-0472">Membrane</keyword>
<dbReference type="SUPFAM" id="SSF53448">
    <property type="entry name" value="Nucleotide-diphospho-sugar transferases"/>
    <property type="match status" value="1"/>
</dbReference>
<evidence type="ECO:0000259" key="2">
    <source>
        <dbReference type="Pfam" id="PF00535"/>
    </source>
</evidence>
<keyword evidence="1" id="KW-1133">Transmembrane helix</keyword>
<evidence type="ECO:0000313" key="4">
    <source>
        <dbReference type="Proteomes" id="UP000824161"/>
    </source>
</evidence>
<dbReference type="EMBL" id="DVLY01000017">
    <property type="protein sequence ID" value="HIT97353.1"/>
    <property type="molecule type" value="Genomic_DNA"/>
</dbReference>
<proteinExistence type="predicted"/>
<comment type="caution">
    <text evidence="3">The sequence shown here is derived from an EMBL/GenBank/DDBJ whole genome shotgun (WGS) entry which is preliminary data.</text>
</comment>
<accession>A0A9D1KSW3</accession>
<dbReference type="Gene3D" id="3.90.550.10">
    <property type="entry name" value="Spore Coat Polysaccharide Biosynthesis Protein SpsA, Chain A"/>
    <property type="match status" value="1"/>
</dbReference>
<dbReference type="Pfam" id="PF00535">
    <property type="entry name" value="Glycos_transf_2"/>
    <property type="match status" value="1"/>
</dbReference>